<dbReference type="AlphaFoldDB" id="A0A2T4U6Q6"/>
<name>A0A2T4U6Q6_9BACI</name>
<keyword evidence="4 6" id="KW-1133">Transmembrane helix</keyword>
<evidence type="ECO:0000313" key="7">
    <source>
        <dbReference type="EMBL" id="PTL39084.1"/>
    </source>
</evidence>
<dbReference type="EMBL" id="PZJJ01000010">
    <property type="protein sequence ID" value="PTL39084.1"/>
    <property type="molecule type" value="Genomic_DNA"/>
</dbReference>
<feature type="transmembrane region" description="Helical" evidence="6">
    <location>
        <begin position="12"/>
        <end position="45"/>
    </location>
</feature>
<dbReference type="InterPro" id="IPR002781">
    <property type="entry name" value="TM_pro_TauE-like"/>
</dbReference>
<feature type="transmembrane region" description="Helical" evidence="6">
    <location>
        <begin position="201"/>
        <end position="224"/>
    </location>
</feature>
<feature type="transmembrane region" description="Helical" evidence="6">
    <location>
        <begin position="269"/>
        <end position="288"/>
    </location>
</feature>
<dbReference type="OrthoDB" id="9780109at2"/>
<protein>
    <recommendedName>
        <fullName evidence="6">Probable membrane transporter protein</fullName>
    </recommendedName>
</protein>
<feature type="transmembrane region" description="Helical" evidence="6">
    <location>
        <begin position="236"/>
        <end position="257"/>
    </location>
</feature>
<evidence type="ECO:0000256" key="6">
    <source>
        <dbReference type="RuleBase" id="RU363041"/>
    </source>
</evidence>
<keyword evidence="6" id="KW-1003">Cell membrane</keyword>
<evidence type="ECO:0000256" key="1">
    <source>
        <dbReference type="ARBA" id="ARBA00004141"/>
    </source>
</evidence>
<organism evidence="7 8">
    <name type="scientific">Alkalicoccus saliphilus</name>
    <dbReference type="NCBI Taxonomy" id="200989"/>
    <lineage>
        <taxon>Bacteria</taxon>
        <taxon>Bacillati</taxon>
        <taxon>Bacillota</taxon>
        <taxon>Bacilli</taxon>
        <taxon>Bacillales</taxon>
        <taxon>Bacillaceae</taxon>
        <taxon>Alkalicoccus</taxon>
    </lineage>
</organism>
<accession>A0A2T4U6Q6</accession>
<comment type="subcellular location">
    <subcellularLocation>
        <location evidence="6">Cell membrane</location>
        <topology evidence="6">Multi-pass membrane protein</topology>
    </subcellularLocation>
    <subcellularLocation>
        <location evidence="1">Membrane</location>
        <topology evidence="1">Multi-pass membrane protein</topology>
    </subcellularLocation>
</comment>
<evidence type="ECO:0000256" key="4">
    <source>
        <dbReference type="ARBA" id="ARBA00022989"/>
    </source>
</evidence>
<gene>
    <name evidence="7" type="ORF">C6Y45_07850</name>
</gene>
<keyword evidence="3 6" id="KW-0812">Transmembrane</keyword>
<evidence type="ECO:0000256" key="3">
    <source>
        <dbReference type="ARBA" id="ARBA00022692"/>
    </source>
</evidence>
<evidence type="ECO:0000313" key="8">
    <source>
        <dbReference type="Proteomes" id="UP000240509"/>
    </source>
</evidence>
<comment type="caution">
    <text evidence="7">The sequence shown here is derived from an EMBL/GenBank/DDBJ whole genome shotgun (WGS) entry which is preliminary data.</text>
</comment>
<dbReference type="GO" id="GO:0005886">
    <property type="term" value="C:plasma membrane"/>
    <property type="evidence" value="ECO:0007669"/>
    <property type="project" value="UniProtKB-SubCell"/>
</dbReference>
<dbReference type="Proteomes" id="UP000240509">
    <property type="component" value="Unassembled WGS sequence"/>
</dbReference>
<sequence>MKYIVEFFEYWFMFPVSILIAAIATASGIGGSVFFSPIFIIILGIHPFTAIGAAIITEVFGFGSGMYGYIRARLVDYALAKNLLYFAIPAGILGALISGFVPDLWLEITFAIGILFVGWQIYLSYRKDKKRVLFGNKIIAEDFESKLTDRQGNIYLYTICAPKLARFFSLIGGMFYGMISVGLAELQEYQLIVKCRLPTRVAVATAIFLVAITALTASIVRVLFYVQSTDFESLELISQIVIFTAPGVLIGGQVGPLLQQKIQPDLMKLFISVLLVGVGGFMIINLMIF</sequence>
<dbReference type="Pfam" id="PF01925">
    <property type="entry name" value="TauE"/>
    <property type="match status" value="1"/>
</dbReference>
<evidence type="ECO:0000256" key="5">
    <source>
        <dbReference type="ARBA" id="ARBA00023136"/>
    </source>
</evidence>
<reference evidence="7 8" key="1">
    <citation type="submission" date="2018-03" db="EMBL/GenBank/DDBJ databases">
        <title>Alkalicoccus saliphilus sp. nov., isolated from a mineral pool.</title>
        <authorList>
            <person name="Zhao B."/>
        </authorList>
    </citation>
    <scope>NUCLEOTIDE SEQUENCE [LARGE SCALE GENOMIC DNA]</scope>
    <source>
        <strain evidence="7 8">6AG</strain>
    </source>
</reference>
<dbReference type="RefSeq" id="WP_107584685.1">
    <property type="nucleotide sequence ID" value="NZ_PZJJ01000010.1"/>
</dbReference>
<proteinExistence type="inferred from homology"/>
<feature type="transmembrane region" description="Helical" evidence="6">
    <location>
        <begin position="82"/>
        <end position="102"/>
    </location>
</feature>
<keyword evidence="8" id="KW-1185">Reference proteome</keyword>
<evidence type="ECO:0000256" key="2">
    <source>
        <dbReference type="ARBA" id="ARBA00009142"/>
    </source>
</evidence>
<dbReference type="InterPro" id="IPR051598">
    <property type="entry name" value="TSUP/Inactive_protease-like"/>
</dbReference>
<keyword evidence="5 6" id="KW-0472">Membrane</keyword>
<feature type="transmembrane region" description="Helical" evidence="6">
    <location>
        <begin position="108"/>
        <end position="125"/>
    </location>
</feature>
<dbReference type="PANTHER" id="PTHR43701">
    <property type="entry name" value="MEMBRANE TRANSPORTER PROTEIN MJ0441-RELATED"/>
    <property type="match status" value="1"/>
</dbReference>
<dbReference type="PANTHER" id="PTHR43701:SF2">
    <property type="entry name" value="MEMBRANE TRANSPORTER PROTEIN YJNA-RELATED"/>
    <property type="match status" value="1"/>
</dbReference>
<comment type="similarity">
    <text evidence="2 6">Belongs to the 4-toluene sulfonate uptake permease (TSUP) (TC 2.A.102) family.</text>
</comment>